<dbReference type="EMBL" id="DVMW01000030">
    <property type="protein sequence ID" value="HIU35905.1"/>
    <property type="molecule type" value="Genomic_DNA"/>
</dbReference>
<gene>
    <name evidence="1" type="ORF">IAC53_04760</name>
</gene>
<dbReference type="GO" id="GO:0008781">
    <property type="term" value="F:N-acylneuraminate cytidylyltransferase activity"/>
    <property type="evidence" value="ECO:0007669"/>
    <property type="project" value="TreeGrafter"/>
</dbReference>
<name>A0A9D1LDV5_9FIRM</name>
<dbReference type="PANTHER" id="PTHR21485">
    <property type="entry name" value="HAD SUPERFAMILY MEMBERS CMAS AND KDSC"/>
    <property type="match status" value="1"/>
</dbReference>
<keyword evidence="1" id="KW-0808">Transferase</keyword>
<proteinExistence type="predicted"/>
<comment type="caution">
    <text evidence="1">The sequence shown here is derived from an EMBL/GenBank/DDBJ whole genome shotgun (WGS) entry which is preliminary data.</text>
</comment>
<dbReference type="PANTHER" id="PTHR21485:SF6">
    <property type="entry name" value="N-ACYLNEURAMINATE CYTIDYLYLTRANSFERASE-RELATED"/>
    <property type="match status" value="1"/>
</dbReference>
<dbReference type="AlphaFoldDB" id="A0A9D1LDV5"/>
<reference evidence="1" key="1">
    <citation type="submission" date="2020-10" db="EMBL/GenBank/DDBJ databases">
        <authorList>
            <person name="Gilroy R."/>
        </authorList>
    </citation>
    <scope>NUCLEOTIDE SEQUENCE</scope>
    <source>
        <strain evidence="1">ChiGjej1B1-19959</strain>
    </source>
</reference>
<accession>A0A9D1LDV5</accession>
<sequence>MHILFTVCGRAGSKGAKGKNVRDFLDYPLVYYTFSVIDLYKNRYASPADRCDVALSTDSPRLIELAKGVKLDIFTVNRSADLAGDFVAKFDVIRDCTRRAQAHYGVQYDMVVDLDITSPLRKVEDLVNVIRKKQERPEMDLVFTVTGARRNPYFNMVSEQNGSYAAVIPSAYVSRQQAPAVYDMNASIYAYSRAYIESDKDSKTRTADIVMMQDTAVLDIDSDGDFEMLQLLAGYFYQKDSAFAEVRDHIPQILR</sequence>
<protein>
    <submittedName>
        <fullName evidence="1">Acylneuraminate cytidylyltransferase family protein</fullName>
    </submittedName>
</protein>
<dbReference type="InterPro" id="IPR029044">
    <property type="entry name" value="Nucleotide-diphossugar_trans"/>
</dbReference>
<dbReference type="InterPro" id="IPR003329">
    <property type="entry name" value="Cytidylyl_trans"/>
</dbReference>
<evidence type="ECO:0000313" key="1">
    <source>
        <dbReference type="EMBL" id="HIU35905.1"/>
    </source>
</evidence>
<dbReference type="SUPFAM" id="SSF53448">
    <property type="entry name" value="Nucleotide-diphospho-sugar transferases"/>
    <property type="match status" value="1"/>
</dbReference>
<reference evidence="1" key="2">
    <citation type="journal article" date="2021" name="PeerJ">
        <title>Extensive microbial diversity within the chicken gut microbiome revealed by metagenomics and culture.</title>
        <authorList>
            <person name="Gilroy R."/>
            <person name="Ravi A."/>
            <person name="Getino M."/>
            <person name="Pursley I."/>
            <person name="Horton D.L."/>
            <person name="Alikhan N.F."/>
            <person name="Baker D."/>
            <person name="Gharbi K."/>
            <person name="Hall N."/>
            <person name="Watson M."/>
            <person name="Adriaenssens E.M."/>
            <person name="Foster-Nyarko E."/>
            <person name="Jarju S."/>
            <person name="Secka A."/>
            <person name="Antonio M."/>
            <person name="Oren A."/>
            <person name="Chaudhuri R.R."/>
            <person name="La Ragione R."/>
            <person name="Hildebrand F."/>
            <person name="Pallen M.J."/>
        </authorList>
    </citation>
    <scope>NUCLEOTIDE SEQUENCE</scope>
    <source>
        <strain evidence="1">ChiGjej1B1-19959</strain>
    </source>
</reference>
<dbReference type="Gene3D" id="3.90.550.10">
    <property type="entry name" value="Spore Coat Polysaccharide Biosynthesis Protein SpsA, Chain A"/>
    <property type="match status" value="1"/>
</dbReference>
<dbReference type="Pfam" id="PF02348">
    <property type="entry name" value="CTP_transf_3"/>
    <property type="match status" value="1"/>
</dbReference>
<evidence type="ECO:0000313" key="2">
    <source>
        <dbReference type="Proteomes" id="UP000824071"/>
    </source>
</evidence>
<keyword evidence="1" id="KW-0548">Nucleotidyltransferase</keyword>
<dbReference type="Proteomes" id="UP000824071">
    <property type="component" value="Unassembled WGS sequence"/>
</dbReference>
<dbReference type="InterPro" id="IPR050793">
    <property type="entry name" value="CMP-NeuNAc_synthase"/>
</dbReference>
<organism evidence="1 2">
    <name type="scientific">Candidatus Fimenecus excrementigallinarum</name>
    <dbReference type="NCBI Taxonomy" id="2840816"/>
    <lineage>
        <taxon>Bacteria</taxon>
        <taxon>Bacillati</taxon>
        <taxon>Bacillota</taxon>
        <taxon>Clostridia</taxon>
        <taxon>Candidatus Fimenecus</taxon>
    </lineage>
</organism>